<dbReference type="HAMAP" id="MF_00813">
    <property type="entry name" value="Allantoicase"/>
    <property type="match status" value="1"/>
</dbReference>
<feature type="domain" description="Allantoicase" evidence="3">
    <location>
        <begin position="26"/>
        <end position="174"/>
    </location>
</feature>
<dbReference type="InterPro" id="IPR008979">
    <property type="entry name" value="Galactose-bd-like_sf"/>
</dbReference>
<dbReference type="Pfam" id="PF03561">
    <property type="entry name" value="Allantoicase"/>
    <property type="match status" value="2"/>
</dbReference>
<proteinExistence type="inferred from homology"/>
<dbReference type="AlphaFoldDB" id="A0A0D5LN61"/>
<name>A0A0D5LN61_MAREN</name>
<dbReference type="InterPro" id="IPR015908">
    <property type="entry name" value="Allantoicase_dom"/>
</dbReference>
<evidence type="ECO:0000313" key="5">
    <source>
        <dbReference type="Proteomes" id="UP000032611"/>
    </source>
</evidence>
<dbReference type="PANTHER" id="PTHR12045:SF3">
    <property type="entry name" value="INACTIVE ALLANTOICASE-RELATED"/>
    <property type="match status" value="1"/>
</dbReference>
<dbReference type="Gene3D" id="2.60.120.260">
    <property type="entry name" value="Galactose-binding domain-like"/>
    <property type="match status" value="2"/>
</dbReference>
<dbReference type="EC" id="3.5.3.4" evidence="2"/>
<gene>
    <name evidence="2" type="primary">alc</name>
    <name evidence="4" type="ORF">TM49_02150</name>
</gene>
<dbReference type="PATRIC" id="fig|1486262.3.peg.445"/>
<keyword evidence="2 4" id="KW-0378">Hydrolase</keyword>
<keyword evidence="2" id="KW-0659">Purine metabolism</keyword>
<dbReference type="HOGENOM" id="CLU_038797_1_2_5"/>
<dbReference type="Proteomes" id="UP000032611">
    <property type="component" value="Chromosome"/>
</dbReference>
<dbReference type="PIRSF" id="PIRSF016516">
    <property type="entry name" value="Allantoicase"/>
    <property type="match status" value="1"/>
</dbReference>
<dbReference type="SUPFAM" id="SSF49785">
    <property type="entry name" value="Galactose-binding domain-like"/>
    <property type="match status" value="2"/>
</dbReference>
<comment type="catalytic activity">
    <reaction evidence="2">
        <text>allantoate + H2O = (S)-ureidoglycolate + urea</text>
        <dbReference type="Rhea" id="RHEA:11016"/>
        <dbReference type="ChEBI" id="CHEBI:15377"/>
        <dbReference type="ChEBI" id="CHEBI:16199"/>
        <dbReference type="ChEBI" id="CHEBI:17536"/>
        <dbReference type="ChEBI" id="CHEBI:57296"/>
        <dbReference type="EC" id="3.5.3.4"/>
    </reaction>
</comment>
<accession>A0A0D5LN61</accession>
<dbReference type="KEGG" id="mey:TM49_02150"/>
<dbReference type="OrthoDB" id="2078334at2"/>
<keyword evidence="5" id="KW-1185">Reference proteome</keyword>
<dbReference type="GO" id="GO:0000256">
    <property type="term" value="P:allantoin catabolic process"/>
    <property type="evidence" value="ECO:0007669"/>
    <property type="project" value="UniProtKB-UniRule"/>
</dbReference>
<dbReference type="UniPathway" id="UPA00395">
    <property type="reaction ID" value="UER00654"/>
</dbReference>
<dbReference type="PANTHER" id="PTHR12045">
    <property type="entry name" value="ALLANTOICASE"/>
    <property type="match status" value="1"/>
</dbReference>
<protein>
    <recommendedName>
        <fullName evidence="2">Probable allantoicase</fullName>
        <ecNumber evidence="2">3.5.3.4</ecNumber>
    </recommendedName>
    <alternativeName>
        <fullName evidence="2">Allantoate amidinohydrolase</fullName>
    </alternativeName>
</protein>
<dbReference type="InterPro" id="IPR005164">
    <property type="entry name" value="Allantoicase"/>
</dbReference>
<dbReference type="GO" id="GO:0004037">
    <property type="term" value="F:allantoicase activity"/>
    <property type="evidence" value="ECO:0007669"/>
    <property type="project" value="UniProtKB-UniRule"/>
</dbReference>
<comment type="pathway">
    <text evidence="2">Nitrogen metabolism; (S)-allantoin degradation; (S)-ureidoglycolate from allantoate (aminidohydrolase route): step 1/1.</text>
</comment>
<reference evidence="4 5" key="1">
    <citation type="journal article" date="2015" name="Genome Announc.">
        <title>Complete genome sequence of Martelella endophytica YC6887, which has antifungal activity associated with a halophyte.</title>
        <authorList>
            <person name="Khan A."/>
            <person name="Khan H."/>
            <person name="Chung E.J."/>
            <person name="Hossain M.T."/>
            <person name="Chung Y.R."/>
        </authorList>
    </citation>
    <scope>NUCLEOTIDE SEQUENCE [LARGE SCALE GENOMIC DNA]</scope>
    <source>
        <strain evidence="4">YC6887</strain>
    </source>
</reference>
<evidence type="ECO:0000313" key="4">
    <source>
        <dbReference type="EMBL" id="AJY44753.1"/>
    </source>
</evidence>
<dbReference type="STRING" id="1486262.TM49_02150"/>
<evidence type="ECO:0000259" key="3">
    <source>
        <dbReference type="Pfam" id="PF03561"/>
    </source>
</evidence>
<dbReference type="EMBL" id="CP010803">
    <property type="protein sequence ID" value="AJY44753.1"/>
    <property type="molecule type" value="Genomic_DNA"/>
</dbReference>
<dbReference type="GO" id="GO:0006144">
    <property type="term" value="P:purine nucleobase metabolic process"/>
    <property type="evidence" value="ECO:0007669"/>
    <property type="project" value="UniProtKB-KW"/>
</dbReference>
<dbReference type="RefSeq" id="WP_045679338.1">
    <property type="nucleotide sequence ID" value="NZ_CP010803.1"/>
</dbReference>
<evidence type="ECO:0000256" key="2">
    <source>
        <dbReference type="HAMAP-Rule" id="MF_00813"/>
    </source>
</evidence>
<sequence length="343" mass="38317">MPEQETSVALPDFAVGAINLASARLGARALSATDQFFAPLSRMLKDDAAVFLPGEYDEHGKWMDGWESRRKRTPGHDWAIIRLAMPGRIRGFDVDTSHFTGNYPPQCSIEGCFMEKGEADENADWQPILPVSDLGPNSHHYFELDQDARQQVFTHLRLHIYPDGGIARLRVYGSAYFNWDKVGEGEEIDLAYIFGGTHALHWSDAHYGHPDRMLAPGRGVNMGDGWETARRRGPGHDWVIFKLGHPGIIRRIVVDTAHFKGNYPDTCMLRGANLPDQKDIFSVEELGASENWEPILDQTKLQADHIHEFGSGAVHNIGPVTHVRLAIYPDGGVSRLRLYGVKG</sequence>
<dbReference type="NCBIfam" id="TIGR02961">
    <property type="entry name" value="allantoicase"/>
    <property type="match status" value="1"/>
</dbReference>
<feature type="domain" description="Allantoicase" evidence="3">
    <location>
        <begin position="196"/>
        <end position="341"/>
    </location>
</feature>
<organism evidence="4 5">
    <name type="scientific">Martelella endophytica</name>
    <dbReference type="NCBI Taxonomy" id="1486262"/>
    <lineage>
        <taxon>Bacteria</taxon>
        <taxon>Pseudomonadati</taxon>
        <taxon>Pseudomonadota</taxon>
        <taxon>Alphaproteobacteria</taxon>
        <taxon>Hyphomicrobiales</taxon>
        <taxon>Aurantimonadaceae</taxon>
        <taxon>Martelella</taxon>
    </lineage>
</organism>
<comment type="similarity">
    <text evidence="1 2">Belongs to the allantoicase family.</text>
</comment>
<evidence type="ECO:0000256" key="1">
    <source>
        <dbReference type="ARBA" id="ARBA00009242"/>
    </source>
</evidence>